<accession>A0A6P0DMJ2</accession>
<dbReference type="Pfam" id="PF20298">
    <property type="entry name" value="E2-ntca"/>
    <property type="match status" value="1"/>
</dbReference>
<evidence type="ECO:0000313" key="4">
    <source>
        <dbReference type="Proteomes" id="UP000471409"/>
    </source>
</evidence>
<dbReference type="AlphaFoldDB" id="A0A6P0DMJ2"/>
<evidence type="ECO:0000259" key="2">
    <source>
        <dbReference type="Pfam" id="PF20298"/>
    </source>
</evidence>
<comment type="caution">
    <text evidence="3">The sequence shown here is derived from an EMBL/GenBank/DDBJ whole genome shotgun (WGS) entry which is preliminary data.</text>
</comment>
<organism evidence="3 4">
    <name type="scientific">Rhizobium leguminosarum</name>
    <dbReference type="NCBI Taxonomy" id="384"/>
    <lineage>
        <taxon>Bacteria</taxon>
        <taxon>Pseudomonadati</taxon>
        <taxon>Pseudomonadota</taxon>
        <taxon>Alphaproteobacteria</taxon>
        <taxon>Hyphomicrobiales</taxon>
        <taxon>Rhizobiaceae</taxon>
        <taxon>Rhizobium/Agrobacterium group</taxon>
        <taxon>Rhizobium</taxon>
    </lineage>
</organism>
<dbReference type="InterPro" id="IPR046891">
    <property type="entry name" value="E2-ntca"/>
</dbReference>
<proteinExistence type="predicted"/>
<dbReference type="RefSeq" id="WP_164000187.1">
    <property type="nucleotide sequence ID" value="NZ_JARXWA010000007.1"/>
</dbReference>
<dbReference type="EMBL" id="WXXP01000015">
    <property type="protein sequence ID" value="NEK53547.1"/>
    <property type="molecule type" value="Genomic_DNA"/>
</dbReference>
<name>A0A6P0DMJ2_RHILE</name>
<protein>
    <submittedName>
        <fullName evidence="3">Uncharacterized protein</fullName>
    </submittedName>
</protein>
<dbReference type="Proteomes" id="UP000471409">
    <property type="component" value="Unassembled WGS sequence"/>
</dbReference>
<gene>
    <name evidence="3" type="ORF">GUK36_29505</name>
</gene>
<dbReference type="Pfam" id="PF20272">
    <property type="entry name" value="E2-Crich"/>
    <property type="match status" value="1"/>
</dbReference>
<reference evidence="3 4" key="1">
    <citation type="submission" date="2020-01" db="EMBL/GenBank/DDBJ databases">
        <title>Rhizobium genotypes associated with high levels of biological nitrogen fixation by grain legumes in a temperate-maritime cropping system.</title>
        <authorList>
            <person name="Maluk M."/>
            <person name="Francesc Ferrando Molina F."/>
            <person name="Lopez Del Egido L."/>
            <person name="Lafos M."/>
            <person name="Langarica-Fuentes A."/>
            <person name="Gebre Yohannes G."/>
            <person name="Young M.W."/>
            <person name="Martin P."/>
            <person name="Gantlett R."/>
            <person name="Kenicer G."/>
            <person name="Hawes C."/>
            <person name="Begg G.S."/>
            <person name="Quilliam R.S."/>
            <person name="Squire G.R."/>
            <person name="Poole P.S."/>
            <person name="Young P.W."/>
            <person name="Iannetta P.M."/>
            <person name="James E.K."/>
        </authorList>
    </citation>
    <scope>NUCLEOTIDE SEQUENCE [LARGE SCALE GENOMIC DNA]</scope>
    <source>
        <strain evidence="3 4">JHI944</strain>
    </source>
</reference>
<dbReference type="InterPro" id="IPR046892">
    <property type="entry name" value="E2-Crich"/>
</dbReference>
<evidence type="ECO:0000259" key="1">
    <source>
        <dbReference type="Pfam" id="PF20272"/>
    </source>
</evidence>
<feature type="domain" description="Prokaryotic E2" evidence="2">
    <location>
        <begin position="22"/>
        <end position="121"/>
    </location>
</feature>
<evidence type="ECO:0000313" key="3">
    <source>
        <dbReference type="EMBL" id="NEK53547.1"/>
    </source>
</evidence>
<sequence length="262" mass="29367">MSPLDQLYSVAHYNHGRLLSAADGQAIYAVNPPNASGARSPDFILEIRRDGKSVIVAEQQPTLLPPFCAERHINPDGTFCLYWGELEPSEIESREAAEVWWGRLLTFLLRQRSAAALRRWPGKADARAHGSTAARFQAMAEENAAVLGPKFVASLREDRLRLAKGRRRDRIALVQDGRRLVAVHRGDRRVMTLRQRCKCDDANNLRLPLAACGEHARQLADLVLNLDGWQRAEGDFYRLLHKEKHVCCGTMDDCPLAKPAAK</sequence>
<feature type="domain" description="Cysteine-rich" evidence="1">
    <location>
        <begin position="128"/>
        <end position="256"/>
    </location>
</feature>